<feature type="binding site" evidence="5">
    <location>
        <position position="67"/>
    </location>
    <ligand>
        <name>Ca(2+)</name>
        <dbReference type="ChEBI" id="CHEBI:29108"/>
    </ligand>
</feature>
<dbReference type="Gene3D" id="1.20.90.10">
    <property type="entry name" value="Phospholipase A2 domain"/>
    <property type="match status" value="1"/>
</dbReference>
<evidence type="ECO:0000256" key="8">
    <source>
        <dbReference type="RuleBase" id="RU361236"/>
    </source>
</evidence>
<feature type="disulfide bond" evidence="6">
    <location>
        <begin position="68"/>
        <end position="84"/>
    </location>
</feature>
<name>A0A6J8E2F5_MYTCO</name>
<evidence type="ECO:0000259" key="9">
    <source>
        <dbReference type="SMART" id="SM00085"/>
    </source>
</evidence>
<dbReference type="PROSITE" id="PS00118">
    <property type="entry name" value="PA2_HIS"/>
    <property type="match status" value="1"/>
</dbReference>
<feature type="disulfide bond" evidence="6">
    <location>
        <begin position="83"/>
        <end position="136"/>
    </location>
</feature>
<proteinExistence type="inferred from homology"/>
<dbReference type="PANTHER" id="PTHR11716:SF100">
    <property type="entry name" value="PHOSPHOLIPASE A2"/>
    <property type="match status" value="1"/>
</dbReference>
<evidence type="ECO:0000313" key="11">
    <source>
        <dbReference type="Proteomes" id="UP000507470"/>
    </source>
</evidence>
<dbReference type="EMBL" id="CACVKT020008376">
    <property type="protein sequence ID" value="CAC5415014.1"/>
    <property type="molecule type" value="Genomic_DNA"/>
</dbReference>
<dbReference type="SUPFAM" id="SSF48619">
    <property type="entry name" value="Phospholipase A2, PLA2"/>
    <property type="match status" value="1"/>
</dbReference>
<accession>A0A6J8E2F5</accession>
<evidence type="ECO:0000256" key="6">
    <source>
        <dbReference type="PIRSR" id="PIRSR601211-3"/>
    </source>
</evidence>
<feature type="domain" description="Phospholipase A2-like central" evidence="9">
    <location>
        <begin position="41"/>
        <end position="156"/>
    </location>
</feature>
<sequence>MRSLPQRFTKFHLDITACVLFVLMYIDVHKVEARSVKNKRAIWNLAYQLTYYFGAVQATALLDYGCFCGWYGSGMPVDGVDQCCKDHDDCYGRVDECWPKVWPYSYELQNRTVNCQNRPSSCKGRICMCDKVFVDCLHNNTYNPNNHDLDQDKHCQER</sequence>
<organism evidence="10 11">
    <name type="scientific">Mytilus coruscus</name>
    <name type="common">Sea mussel</name>
    <dbReference type="NCBI Taxonomy" id="42192"/>
    <lineage>
        <taxon>Eukaryota</taxon>
        <taxon>Metazoa</taxon>
        <taxon>Spiralia</taxon>
        <taxon>Lophotrochozoa</taxon>
        <taxon>Mollusca</taxon>
        <taxon>Bivalvia</taxon>
        <taxon>Autobranchia</taxon>
        <taxon>Pteriomorphia</taxon>
        <taxon>Mytilida</taxon>
        <taxon>Mytiloidea</taxon>
        <taxon>Mytilidae</taxon>
        <taxon>Mytilinae</taxon>
        <taxon>Mytilus</taxon>
    </lineage>
</organism>
<dbReference type="PRINTS" id="PR00389">
    <property type="entry name" value="PHPHLIPASEA2"/>
</dbReference>
<feature type="binding site" evidence="5">
    <location>
        <position position="88"/>
    </location>
    <ligand>
        <name>Ca(2+)</name>
        <dbReference type="ChEBI" id="CHEBI:29108"/>
    </ligand>
</feature>
<dbReference type="OrthoDB" id="5985583at2759"/>
<feature type="active site" evidence="4">
    <location>
        <position position="87"/>
    </location>
</feature>
<evidence type="ECO:0000256" key="3">
    <source>
        <dbReference type="ARBA" id="ARBA00023157"/>
    </source>
</evidence>
<dbReference type="CDD" id="cd00125">
    <property type="entry name" value="PLA2c"/>
    <property type="match status" value="1"/>
</dbReference>
<keyword evidence="5" id="KW-0479">Metal-binding</keyword>
<evidence type="ECO:0000256" key="1">
    <source>
        <dbReference type="ARBA" id="ARBA00004613"/>
    </source>
</evidence>
<comment type="subcellular location">
    <subcellularLocation>
        <location evidence="1 8">Secreted</location>
    </subcellularLocation>
</comment>
<evidence type="ECO:0000256" key="2">
    <source>
        <dbReference type="ARBA" id="ARBA00022525"/>
    </source>
</evidence>
<protein>
    <recommendedName>
        <fullName evidence="8">Phospholipase A2</fullName>
        <ecNumber evidence="8">3.1.1.4</ecNumber>
    </recommendedName>
</protein>
<dbReference type="AlphaFoldDB" id="A0A6J8E2F5"/>
<feature type="disulfide bond" evidence="6">
    <location>
        <begin position="90"/>
        <end position="129"/>
    </location>
</feature>
<feature type="active site" evidence="4">
    <location>
        <position position="130"/>
    </location>
</feature>
<dbReference type="InterPro" id="IPR036444">
    <property type="entry name" value="PLipase_A2_dom_sf"/>
</dbReference>
<dbReference type="PANTHER" id="PTHR11716">
    <property type="entry name" value="PHOSPHOLIPASE A2 FAMILY MEMBER"/>
    <property type="match status" value="1"/>
</dbReference>
<keyword evidence="8 10" id="KW-0378">Hydrolase</keyword>
<keyword evidence="11" id="KW-1185">Reference proteome</keyword>
<keyword evidence="2 8" id="KW-0964">Secreted</keyword>
<comment type="cofactor">
    <cofactor evidence="5">
        <name>Ca(2+)</name>
        <dbReference type="ChEBI" id="CHEBI:29108"/>
    </cofactor>
    <text evidence="5">Binds 1 Ca(2+) ion per subunit.</text>
</comment>
<dbReference type="GO" id="GO:0050482">
    <property type="term" value="P:arachidonate secretion"/>
    <property type="evidence" value="ECO:0007669"/>
    <property type="project" value="InterPro"/>
</dbReference>
<evidence type="ECO:0000256" key="7">
    <source>
        <dbReference type="RuleBase" id="RU003654"/>
    </source>
</evidence>
<dbReference type="InterPro" id="IPR016090">
    <property type="entry name" value="PLA2-like_dom"/>
</dbReference>
<comment type="catalytic activity">
    <reaction evidence="8">
        <text>a 1,2-diacyl-sn-glycero-3-phosphocholine + H2O = a 1-acyl-sn-glycero-3-phosphocholine + a fatty acid + H(+)</text>
        <dbReference type="Rhea" id="RHEA:15801"/>
        <dbReference type="ChEBI" id="CHEBI:15377"/>
        <dbReference type="ChEBI" id="CHEBI:15378"/>
        <dbReference type="ChEBI" id="CHEBI:28868"/>
        <dbReference type="ChEBI" id="CHEBI:57643"/>
        <dbReference type="ChEBI" id="CHEBI:58168"/>
        <dbReference type="EC" id="3.1.1.4"/>
    </reaction>
</comment>
<keyword evidence="3 6" id="KW-1015">Disulfide bond</keyword>
<dbReference type="GO" id="GO:0005509">
    <property type="term" value="F:calcium ion binding"/>
    <property type="evidence" value="ECO:0007669"/>
    <property type="project" value="InterPro"/>
</dbReference>
<dbReference type="InterPro" id="IPR001211">
    <property type="entry name" value="PLA2"/>
</dbReference>
<evidence type="ECO:0000256" key="4">
    <source>
        <dbReference type="PIRSR" id="PIRSR601211-1"/>
    </source>
</evidence>
<feature type="binding site" evidence="5">
    <location>
        <position position="69"/>
    </location>
    <ligand>
        <name>Ca(2+)</name>
        <dbReference type="ChEBI" id="CHEBI:29108"/>
    </ligand>
</feature>
<dbReference type="InterPro" id="IPR033113">
    <property type="entry name" value="PLA2_histidine"/>
</dbReference>
<dbReference type="Pfam" id="PF00068">
    <property type="entry name" value="Phospholip_A2_1"/>
    <property type="match status" value="1"/>
</dbReference>
<dbReference type="GO" id="GO:0006644">
    <property type="term" value="P:phospholipid metabolic process"/>
    <property type="evidence" value="ECO:0007669"/>
    <property type="project" value="InterPro"/>
</dbReference>
<dbReference type="SMART" id="SM00085">
    <property type="entry name" value="PA2c"/>
    <property type="match status" value="1"/>
</dbReference>
<dbReference type="Proteomes" id="UP000507470">
    <property type="component" value="Unassembled WGS sequence"/>
</dbReference>
<dbReference type="EC" id="3.1.1.4" evidence="8"/>
<evidence type="ECO:0000313" key="10">
    <source>
        <dbReference type="EMBL" id="CAC5415014.1"/>
    </source>
</evidence>
<keyword evidence="8" id="KW-0443">Lipid metabolism</keyword>
<dbReference type="GO" id="GO:0047498">
    <property type="term" value="F:calcium-dependent phospholipase A2 activity"/>
    <property type="evidence" value="ECO:0007669"/>
    <property type="project" value="TreeGrafter"/>
</dbReference>
<keyword evidence="5 8" id="KW-0106">Calcium</keyword>
<dbReference type="GO" id="GO:0005576">
    <property type="term" value="C:extracellular region"/>
    <property type="evidence" value="ECO:0007669"/>
    <property type="project" value="UniProtKB-SubCell"/>
</dbReference>
<dbReference type="GO" id="GO:0005543">
    <property type="term" value="F:phospholipid binding"/>
    <property type="evidence" value="ECO:0007669"/>
    <property type="project" value="TreeGrafter"/>
</dbReference>
<dbReference type="GO" id="GO:0016042">
    <property type="term" value="P:lipid catabolic process"/>
    <property type="evidence" value="ECO:0007669"/>
    <property type="project" value="InterPro"/>
</dbReference>
<evidence type="ECO:0000256" key="5">
    <source>
        <dbReference type="PIRSR" id="PIRSR601211-2"/>
    </source>
</evidence>
<gene>
    <name evidence="10" type="ORF">MCOR_47739</name>
</gene>
<feature type="disulfide bond" evidence="6">
    <location>
        <begin position="115"/>
        <end position="127"/>
    </location>
</feature>
<reference evidence="10 11" key="1">
    <citation type="submission" date="2020-06" db="EMBL/GenBank/DDBJ databases">
        <authorList>
            <person name="Li R."/>
            <person name="Bekaert M."/>
        </authorList>
    </citation>
    <scope>NUCLEOTIDE SEQUENCE [LARGE SCALE GENOMIC DNA]</scope>
    <source>
        <strain evidence="11">wild</strain>
    </source>
</reference>
<comment type="similarity">
    <text evidence="7">Belongs to the phospholipase A2 family.</text>
</comment>
<feature type="disulfide bond" evidence="6">
    <location>
        <begin position="97"/>
        <end position="122"/>
    </location>
</feature>